<evidence type="ECO:0000313" key="12">
    <source>
        <dbReference type="EMBL" id="MCM8747704.1"/>
    </source>
</evidence>
<dbReference type="Gene3D" id="1.10.10.10">
    <property type="entry name" value="Winged helix-like DNA-binding domain superfamily/Winged helix DNA-binding domain"/>
    <property type="match status" value="1"/>
</dbReference>
<dbReference type="SMART" id="SM00345">
    <property type="entry name" value="HTH_GNTR"/>
    <property type="match status" value="1"/>
</dbReference>
<keyword evidence="6" id="KW-0808">Transferase</keyword>
<evidence type="ECO:0000259" key="11">
    <source>
        <dbReference type="PROSITE" id="PS50949"/>
    </source>
</evidence>
<keyword evidence="7" id="KW-0663">Pyridoxal phosphate</keyword>
<comment type="subunit">
    <text evidence="4">Homodimer.</text>
</comment>
<dbReference type="GO" id="GO:0003700">
    <property type="term" value="F:DNA-binding transcription factor activity"/>
    <property type="evidence" value="ECO:0007669"/>
    <property type="project" value="InterPro"/>
</dbReference>
<evidence type="ECO:0000256" key="4">
    <source>
        <dbReference type="ARBA" id="ARBA00011738"/>
    </source>
</evidence>
<proteinExistence type="inferred from homology"/>
<evidence type="ECO:0000256" key="3">
    <source>
        <dbReference type="ARBA" id="ARBA00007441"/>
    </source>
</evidence>
<evidence type="ECO:0000256" key="10">
    <source>
        <dbReference type="ARBA" id="ARBA00023163"/>
    </source>
</evidence>
<keyword evidence="13" id="KW-1185">Reference proteome</keyword>
<evidence type="ECO:0000256" key="1">
    <source>
        <dbReference type="ARBA" id="ARBA00001933"/>
    </source>
</evidence>
<evidence type="ECO:0000256" key="6">
    <source>
        <dbReference type="ARBA" id="ARBA00022679"/>
    </source>
</evidence>
<dbReference type="PRINTS" id="PR00035">
    <property type="entry name" value="HTHGNTR"/>
</dbReference>
<dbReference type="InterPro" id="IPR000524">
    <property type="entry name" value="Tscrpt_reg_HTH_GntR"/>
</dbReference>
<dbReference type="Gene3D" id="3.40.640.10">
    <property type="entry name" value="Type I PLP-dependent aspartate aminotransferase-like (Major domain)"/>
    <property type="match status" value="1"/>
</dbReference>
<dbReference type="CDD" id="cd00609">
    <property type="entry name" value="AAT_like"/>
    <property type="match status" value="1"/>
</dbReference>
<comment type="similarity">
    <text evidence="3">Belongs to the class-I pyridoxal-phosphate-dependent aminotransferase family.</text>
</comment>
<dbReference type="InterPro" id="IPR015424">
    <property type="entry name" value="PyrdxlP-dep_Trfase"/>
</dbReference>
<dbReference type="SUPFAM" id="SSF53383">
    <property type="entry name" value="PLP-dependent transferases"/>
    <property type="match status" value="1"/>
</dbReference>
<dbReference type="InterPro" id="IPR004839">
    <property type="entry name" value="Aminotransferase_I/II_large"/>
</dbReference>
<evidence type="ECO:0000313" key="13">
    <source>
        <dbReference type="Proteomes" id="UP001165306"/>
    </source>
</evidence>
<dbReference type="GO" id="GO:0008483">
    <property type="term" value="F:transaminase activity"/>
    <property type="evidence" value="ECO:0007669"/>
    <property type="project" value="UniProtKB-KW"/>
</dbReference>
<keyword evidence="8" id="KW-0805">Transcription regulation</keyword>
<organism evidence="12 13">
    <name type="scientific">Thermalbibacter longus</name>
    <dbReference type="NCBI Taxonomy" id="2951981"/>
    <lineage>
        <taxon>Bacteria</taxon>
        <taxon>Pseudomonadati</taxon>
        <taxon>Thermomicrobiota</taxon>
        <taxon>Thermomicrobia</taxon>
        <taxon>Thermomicrobiales</taxon>
        <taxon>Thermomicrobiaceae</taxon>
        <taxon>Thermalbibacter</taxon>
    </lineage>
</organism>
<feature type="domain" description="HTH gntR-type" evidence="11">
    <location>
        <begin position="11"/>
        <end position="79"/>
    </location>
</feature>
<evidence type="ECO:0000256" key="5">
    <source>
        <dbReference type="ARBA" id="ARBA00022576"/>
    </source>
</evidence>
<evidence type="ECO:0000256" key="9">
    <source>
        <dbReference type="ARBA" id="ARBA00023125"/>
    </source>
</evidence>
<dbReference type="FunFam" id="3.40.640.10:FF:000053">
    <property type="entry name" value="Aminotransferase, class I"/>
    <property type="match status" value="1"/>
</dbReference>
<dbReference type="PANTHER" id="PTHR46577:SF1">
    <property type="entry name" value="HTH-TYPE TRANSCRIPTIONAL REGULATORY PROTEIN GABR"/>
    <property type="match status" value="1"/>
</dbReference>
<evidence type="ECO:0000256" key="7">
    <source>
        <dbReference type="ARBA" id="ARBA00022898"/>
    </source>
</evidence>
<dbReference type="CDD" id="cd07377">
    <property type="entry name" value="WHTH_GntR"/>
    <property type="match status" value="1"/>
</dbReference>
<dbReference type="SUPFAM" id="SSF46785">
    <property type="entry name" value="Winged helix' DNA-binding domain"/>
    <property type="match status" value="1"/>
</dbReference>
<keyword evidence="10" id="KW-0804">Transcription</keyword>
<dbReference type="PANTHER" id="PTHR46577">
    <property type="entry name" value="HTH-TYPE TRANSCRIPTIONAL REGULATORY PROTEIN GABR"/>
    <property type="match status" value="1"/>
</dbReference>
<dbReference type="RefSeq" id="WP_284055489.1">
    <property type="nucleotide sequence ID" value="NZ_JAMSLR010000001.1"/>
</dbReference>
<comment type="cofactor">
    <cofactor evidence="1">
        <name>pyridoxal 5'-phosphate</name>
        <dbReference type="ChEBI" id="CHEBI:597326"/>
    </cofactor>
</comment>
<dbReference type="GO" id="GO:0030170">
    <property type="term" value="F:pyridoxal phosphate binding"/>
    <property type="evidence" value="ECO:0007669"/>
    <property type="project" value="InterPro"/>
</dbReference>
<dbReference type="PROSITE" id="PS50949">
    <property type="entry name" value="HTH_GNTR"/>
    <property type="match status" value="1"/>
</dbReference>
<dbReference type="EMBL" id="JAMSLR010000001">
    <property type="protein sequence ID" value="MCM8747704.1"/>
    <property type="molecule type" value="Genomic_DNA"/>
</dbReference>
<dbReference type="Pfam" id="PF00155">
    <property type="entry name" value="Aminotran_1_2"/>
    <property type="match status" value="1"/>
</dbReference>
<keyword evidence="9" id="KW-0238">DNA-binding</keyword>
<dbReference type="InterPro" id="IPR051446">
    <property type="entry name" value="HTH_trans_reg/aminotransferase"/>
</dbReference>
<dbReference type="GO" id="GO:0003677">
    <property type="term" value="F:DNA binding"/>
    <property type="evidence" value="ECO:0007669"/>
    <property type="project" value="UniProtKB-KW"/>
</dbReference>
<reference evidence="12" key="1">
    <citation type="submission" date="2022-06" db="EMBL/GenBank/DDBJ databases">
        <title>CFH 74404 Thermomicrobiaceae sp.</title>
        <authorList>
            <person name="Ming H."/>
            <person name="Li W.-J."/>
            <person name="Zhao Z."/>
        </authorList>
    </citation>
    <scope>NUCLEOTIDE SEQUENCE</scope>
    <source>
        <strain evidence="12">CFH 74404</strain>
    </source>
</reference>
<dbReference type="Proteomes" id="UP001165306">
    <property type="component" value="Unassembled WGS sequence"/>
</dbReference>
<dbReference type="AlphaFoldDB" id="A0AA42B9U6"/>
<dbReference type="InterPro" id="IPR036388">
    <property type="entry name" value="WH-like_DNA-bd_sf"/>
</dbReference>
<protein>
    <submittedName>
        <fullName evidence="12">PLP-dependent aminotransferase family protein</fullName>
    </submittedName>
</protein>
<dbReference type="InterPro" id="IPR036390">
    <property type="entry name" value="WH_DNA-bd_sf"/>
</dbReference>
<sequence length="504" mass="55340">MLIELDRTSTVPLYRQIAEQLRARISSGELVPGTRLPPERRLAAVLGVNRTTVVNAYRELAADGLIVGHVGRGTIVADPSRLHEPGTPASGIPWPQLFTPATDVMNDPLLQDTMLVSSRPDVITFATGMPAPELYPIATMRQLLDEALHQAGQSLLQYCPAEGYPPLREALASWIAPSGMRFGPDDVLVVAGSQQGLYLLARALLEPGDIVAVESPTYLGALQVFRAVGARLLPIPVDQHGMRVGLLEDVVARRRPKLIYTLPTFQNPTGTTMSRDRRERLLALAARYQVPVIEDDPYGALRYAGESIPPLAALDQHGVVLYLSTVSKILFPGFRIGWIAGPRPVIERLAILKQIVDLDTNPLAQWAVWAFITRGLLDAHLERLRRHYPERLERMLAALERYATGVLEWTRPAGGFYVWCRLTDGLRARDLLPEAARRGVAFAPGESFHPDDAGTGTLRLNFTFPPVTAIEPGIARLAEAVQALRSIRLNGEGSRRARVVAPIV</sequence>
<name>A0AA42B9U6_9BACT</name>
<accession>A0AA42B9U6</accession>
<dbReference type="InterPro" id="IPR015422">
    <property type="entry name" value="PyrdxlP-dep_Trfase_small"/>
</dbReference>
<evidence type="ECO:0000256" key="8">
    <source>
        <dbReference type="ARBA" id="ARBA00023015"/>
    </source>
</evidence>
<evidence type="ECO:0000256" key="2">
    <source>
        <dbReference type="ARBA" id="ARBA00005384"/>
    </source>
</evidence>
<comment type="similarity">
    <text evidence="2">In the C-terminal section; belongs to the class-I pyridoxal-phosphate-dependent aminotransferase family.</text>
</comment>
<comment type="caution">
    <text evidence="12">The sequence shown here is derived from an EMBL/GenBank/DDBJ whole genome shotgun (WGS) entry which is preliminary data.</text>
</comment>
<dbReference type="Gene3D" id="3.90.1150.10">
    <property type="entry name" value="Aspartate Aminotransferase, domain 1"/>
    <property type="match status" value="1"/>
</dbReference>
<dbReference type="InterPro" id="IPR015421">
    <property type="entry name" value="PyrdxlP-dep_Trfase_major"/>
</dbReference>
<keyword evidence="5 12" id="KW-0032">Aminotransferase</keyword>
<gene>
    <name evidence="12" type="ORF">NET02_00930</name>
</gene>
<dbReference type="Pfam" id="PF00392">
    <property type="entry name" value="GntR"/>
    <property type="match status" value="1"/>
</dbReference>